<dbReference type="InterPro" id="IPR047153">
    <property type="entry name" value="TRIM45/56/19-like"/>
</dbReference>
<name>A0ABD0KQK4_9CAEN</name>
<dbReference type="SMART" id="SM00336">
    <property type="entry name" value="BBOX"/>
    <property type="match status" value="2"/>
</dbReference>
<dbReference type="Pfam" id="PF00643">
    <property type="entry name" value="zf-B_box"/>
    <property type="match status" value="1"/>
</dbReference>
<dbReference type="InterPro" id="IPR013083">
    <property type="entry name" value="Znf_RING/FYVE/PHD"/>
</dbReference>
<keyword evidence="1" id="KW-0479">Metal-binding</keyword>
<keyword evidence="3" id="KW-0862">Zinc</keyword>
<dbReference type="PROSITE" id="PS50089">
    <property type="entry name" value="ZF_RING_2"/>
    <property type="match status" value="1"/>
</dbReference>
<evidence type="ECO:0000256" key="2">
    <source>
        <dbReference type="ARBA" id="ARBA00022771"/>
    </source>
</evidence>
<dbReference type="InterPro" id="IPR000315">
    <property type="entry name" value="Znf_B-box"/>
</dbReference>
<evidence type="ECO:0000256" key="5">
    <source>
        <dbReference type="SAM" id="Coils"/>
    </source>
</evidence>
<dbReference type="PROSITE" id="PS50119">
    <property type="entry name" value="ZF_BBOX"/>
    <property type="match status" value="2"/>
</dbReference>
<dbReference type="AlphaFoldDB" id="A0ABD0KQK4"/>
<feature type="coiled-coil region" evidence="5">
    <location>
        <begin position="221"/>
        <end position="251"/>
    </location>
</feature>
<evidence type="ECO:0000256" key="4">
    <source>
        <dbReference type="PROSITE-ProRule" id="PRU00024"/>
    </source>
</evidence>
<dbReference type="PANTHER" id="PTHR25462">
    <property type="entry name" value="BONUS, ISOFORM C-RELATED"/>
    <property type="match status" value="1"/>
</dbReference>
<feature type="domain" description="B box-type" evidence="7">
    <location>
        <begin position="151"/>
        <end position="192"/>
    </location>
</feature>
<evidence type="ECO:0000313" key="9">
    <source>
        <dbReference type="Proteomes" id="UP001519460"/>
    </source>
</evidence>
<dbReference type="SUPFAM" id="SSF101898">
    <property type="entry name" value="NHL repeat"/>
    <property type="match status" value="1"/>
</dbReference>
<evidence type="ECO:0000259" key="6">
    <source>
        <dbReference type="PROSITE" id="PS50089"/>
    </source>
</evidence>
<dbReference type="EMBL" id="JACVVK020000140">
    <property type="protein sequence ID" value="KAK7489231.1"/>
    <property type="molecule type" value="Genomic_DNA"/>
</dbReference>
<keyword evidence="2 4" id="KW-0863">Zinc-finger</keyword>
<keyword evidence="9" id="KW-1185">Reference proteome</keyword>
<evidence type="ECO:0000259" key="7">
    <source>
        <dbReference type="PROSITE" id="PS50119"/>
    </source>
</evidence>
<feature type="domain" description="B box-type" evidence="7">
    <location>
        <begin position="86"/>
        <end position="133"/>
    </location>
</feature>
<evidence type="ECO:0000313" key="8">
    <source>
        <dbReference type="EMBL" id="KAK7489231.1"/>
    </source>
</evidence>
<dbReference type="PROSITE" id="PS00518">
    <property type="entry name" value="ZF_RING_1"/>
    <property type="match status" value="1"/>
</dbReference>
<dbReference type="InterPro" id="IPR017907">
    <property type="entry name" value="Znf_RING_CS"/>
</dbReference>
<dbReference type="Gene3D" id="3.30.160.60">
    <property type="entry name" value="Classic Zinc Finger"/>
    <property type="match status" value="1"/>
</dbReference>
<dbReference type="GO" id="GO:0008270">
    <property type="term" value="F:zinc ion binding"/>
    <property type="evidence" value="ECO:0007669"/>
    <property type="project" value="UniProtKB-KW"/>
</dbReference>
<dbReference type="Pfam" id="PF13445">
    <property type="entry name" value="zf-RING_UBOX"/>
    <property type="match status" value="1"/>
</dbReference>
<dbReference type="SUPFAM" id="SSF57850">
    <property type="entry name" value="RING/U-box"/>
    <property type="match status" value="1"/>
</dbReference>
<dbReference type="SMART" id="SM00184">
    <property type="entry name" value="RING"/>
    <property type="match status" value="1"/>
</dbReference>
<sequence>MATGGDSRAKPETNKLKCGICLERYRRPKLLPCFHTFCQACLQTVAGTSPSFPCPACRTPVIVPPGGVGALQTNFYIEEDLDNDPSNTKLCYVCAEQREATYKCLQCRQKFCDTCRRVHDAFTVCRSHTIISLLTNQADEADLKGKAVVHSRDEKCLKHPKHDSILYCSACKTNICMQCKLTSHEGHPTEDLEDAGAKVKAKIQQMLKNAEQQKALLDGVLAAADHESKRLQELGRKMEEEIRNRKQVLDQWSTQAADQAVESVHATVEMNISCLQERTQQVRDQQAAVVAQQGHLTRVLDSDIDADIVSLEAQLSEVTVDRGKLLKLQEKLKEEAADIMCKHNPGAINLSDMMAFVGVLEKRASEETSTCVSTEHAEPAEPATAVATNTQHDLPRSKVAGTTPREFIYSRNPESRISAINPISQSRFWVRYTPSGTGVKMDLYNEMGELLESREDFLRRSMAGTVLSDISITDSNDWNKILWIQPGNKYGVIDAKNTDFRPACKSSGHANRGIVVRTYVNETAEGYDEVSFESLQPLKWNMLNRFGHFGSDVLLDASNNREYFAFRNDSVVNVYRKVISSTKPIHDSTYNPLGDMPTSDACFCQIDGREMLVVAVERNNAVHVVDHTDGCLFVRYLNTEPFTLDRPCCLATDYNHRLWIGCHGGKVILVYL</sequence>
<keyword evidence="5" id="KW-0175">Coiled coil</keyword>
<gene>
    <name evidence="8" type="ORF">BaRGS_00019483</name>
</gene>
<dbReference type="InterPro" id="IPR027370">
    <property type="entry name" value="Znf-RING_euk"/>
</dbReference>
<dbReference type="InterPro" id="IPR001841">
    <property type="entry name" value="Znf_RING"/>
</dbReference>
<dbReference type="SUPFAM" id="SSF57845">
    <property type="entry name" value="B-box zinc-binding domain"/>
    <property type="match status" value="1"/>
</dbReference>
<evidence type="ECO:0000256" key="3">
    <source>
        <dbReference type="ARBA" id="ARBA00022833"/>
    </source>
</evidence>
<dbReference type="Gene3D" id="3.30.40.10">
    <property type="entry name" value="Zinc/RING finger domain, C3HC4 (zinc finger)"/>
    <property type="match status" value="1"/>
</dbReference>
<accession>A0ABD0KQK4</accession>
<protein>
    <submittedName>
        <fullName evidence="8">Uncharacterized protein</fullName>
    </submittedName>
</protein>
<organism evidence="8 9">
    <name type="scientific">Batillaria attramentaria</name>
    <dbReference type="NCBI Taxonomy" id="370345"/>
    <lineage>
        <taxon>Eukaryota</taxon>
        <taxon>Metazoa</taxon>
        <taxon>Spiralia</taxon>
        <taxon>Lophotrochozoa</taxon>
        <taxon>Mollusca</taxon>
        <taxon>Gastropoda</taxon>
        <taxon>Caenogastropoda</taxon>
        <taxon>Sorbeoconcha</taxon>
        <taxon>Cerithioidea</taxon>
        <taxon>Batillariidae</taxon>
        <taxon>Batillaria</taxon>
    </lineage>
</organism>
<dbReference type="PANTHER" id="PTHR25462:SF296">
    <property type="entry name" value="MEIOTIC P26, ISOFORM F"/>
    <property type="match status" value="1"/>
</dbReference>
<evidence type="ECO:0000256" key="1">
    <source>
        <dbReference type="ARBA" id="ARBA00022723"/>
    </source>
</evidence>
<reference evidence="8 9" key="1">
    <citation type="journal article" date="2023" name="Sci. Data">
        <title>Genome assembly of the Korean intertidal mud-creeper Batillaria attramentaria.</title>
        <authorList>
            <person name="Patra A.K."/>
            <person name="Ho P.T."/>
            <person name="Jun S."/>
            <person name="Lee S.J."/>
            <person name="Kim Y."/>
            <person name="Won Y.J."/>
        </authorList>
    </citation>
    <scope>NUCLEOTIDE SEQUENCE [LARGE SCALE GENOMIC DNA]</scope>
    <source>
        <strain evidence="8">Wonlab-2016</strain>
    </source>
</reference>
<proteinExistence type="predicted"/>
<feature type="domain" description="RING-type" evidence="6">
    <location>
        <begin position="18"/>
        <end position="58"/>
    </location>
</feature>
<dbReference type="CDD" id="cd19757">
    <property type="entry name" value="Bbox1"/>
    <property type="match status" value="1"/>
</dbReference>
<comment type="caution">
    <text evidence="8">The sequence shown here is derived from an EMBL/GenBank/DDBJ whole genome shotgun (WGS) entry which is preliminary data.</text>
</comment>
<dbReference type="Proteomes" id="UP001519460">
    <property type="component" value="Unassembled WGS sequence"/>
</dbReference>